<protein>
    <submittedName>
        <fullName evidence="1">Uncharacterized protein</fullName>
    </submittedName>
</protein>
<dbReference type="EMBL" id="VTZN01000139">
    <property type="protein sequence ID" value="KAA1248679.1"/>
    <property type="molecule type" value="Genomic_DNA"/>
</dbReference>
<evidence type="ECO:0000313" key="2">
    <source>
        <dbReference type="Proteomes" id="UP000324701"/>
    </source>
</evidence>
<accession>A0A5B1BNU6</accession>
<sequence>MAKNRFMYRIRKKAADQKIVEFIAEYNGVSRDVVKRLMHKYLVKAAPDRYAHLPNSGEPTSQVLTMSYAELDSALTEGLGVAK</sequence>
<dbReference type="Proteomes" id="UP000324701">
    <property type="component" value="Unassembled WGS sequence"/>
</dbReference>
<gene>
    <name evidence="1" type="ORF">F0Q45_19250</name>
</gene>
<reference evidence="1 2" key="1">
    <citation type="submission" date="2019-09" db="EMBL/GenBank/DDBJ databases">
        <title>Report of infection by Mycobacterium simiae a patient suffering from pulmonary tuberculosis.</title>
        <authorList>
            <person name="Mohanty P.S."/>
            <person name="Bansal A.K."/>
            <person name="Singh H."/>
            <person name="Sharma S."/>
            <person name="Patil S.A."/>
            <person name="Upadhaya P."/>
            <person name="Singh P.K."/>
            <person name="Kumar D."/>
            <person name="Kumar S."/>
            <person name="Singh R.K."/>
            <person name="Chaudhary B."/>
        </authorList>
    </citation>
    <scope>NUCLEOTIDE SEQUENCE [LARGE SCALE GENOMIC DNA]</scope>
    <source>
        <strain evidence="1 2">JAL-560-SIM</strain>
    </source>
</reference>
<dbReference type="AlphaFoldDB" id="A0A5B1BNU6"/>
<dbReference type="OrthoDB" id="4737243at2"/>
<evidence type="ECO:0000313" key="1">
    <source>
        <dbReference type="EMBL" id="KAA1248679.1"/>
    </source>
</evidence>
<comment type="caution">
    <text evidence="1">The sequence shown here is derived from an EMBL/GenBank/DDBJ whole genome shotgun (WGS) entry which is preliminary data.</text>
</comment>
<proteinExistence type="predicted"/>
<organism evidence="1 2">
    <name type="scientific">Mycobacterium simiae</name>
    <name type="common">Mycobacterium habana</name>
    <dbReference type="NCBI Taxonomy" id="1784"/>
    <lineage>
        <taxon>Bacteria</taxon>
        <taxon>Bacillati</taxon>
        <taxon>Actinomycetota</taxon>
        <taxon>Actinomycetes</taxon>
        <taxon>Mycobacteriales</taxon>
        <taxon>Mycobacteriaceae</taxon>
        <taxon>Mycobacterium</taxon>
        <taxon>Mycobacterium simiae complex</taxon>
    </lineage>
</organism>
<name>A0A5B1BNU6_MYCSI</name>
<keyword evidence="2" id="KW-1185">Reference proteome</keyword>
<dbReference type="RefSeq" id="WP_149655456.1">
    <property type="nucleotide sequence ID" value="NZ_VTZN01000139.1"/>
</dbReference>